<evidence type="ECO:0000256" key="2">
    <source>
        <dbReference type="ARBA" id="ARBA00061659"/>
    </source>
</evidence>
<dbReference type="InterPro" id="IPR011990">
    <property type="entry name" value="TPR-like_helical_dom_sf"/>
</dbReference>
<dbReference type="InterPro" id="IPR046848">
    <property type="entry name" value="E_motif"/>
</dbReference>
<sequence length="304" mass="33833">MGSYLIGMYAKCGSILNVPDVFHNNYLIGRDLATWNTMISGYSQNGWAKEVFAPLRQLLDENLIPNCITIASALPACNLIGSLGFGKQVHGFSISQLLHQNVFVGAALVDMYSKLGVIKDAENVFGVTTEKNSMTYTTMIWGFGQHGMGEKSLSLFHTMRHLGIEPVVITFMAVLSACDHSGLVDKGLKIFMSMERDDNIKPSTEHYCCIVDILGRLGRVAEAYEFVNELSEDANNLAIWGSLLGACRTHGQFDLAEIVCKKLDRMGMEKNMPGYKVLLSNMYADEGDWDNVDRVREEMREKGY</sequence>
<dbReference type="GO" id="GO:0003723">
    <property type="term" value="F:RNA binding"/>
    <property type="evidence" value="ECO:0007669"/>
    <property type="project" value="InterPro"/>
</dbReference>
<dbReference type="Pfam" id="PF13041">
    <property type="entry name" value="PPR_2"/>
    <property type="match status" value="1"/>
</dbReference>
<comment type="similarity">
    <text evidence="2">Belongs to the PPR family. PCMP-E subfamily.</text>
</comment>
<dbReference type="AlphaFoldDB" id="A0AAN7QBE1"/>
<dbReference type="Proteomes" id="UP001346149">
    <property type="component" value="Unassembled WGS sequence"/>
</dbReference>
<dbReference type="FunFam" id="1.25.40.10:FF:000797">
    <property type="entry name" value="Pentatricopeptide repeat-containing protein chloroplastic"/>
    <property type="match status" value="1"/>
</dbReference>
<keyword evidence="5" id="KW-1185">Reference proteome</keyword>
<gene>
    <name evidence="4" type="ORF">SAY86_008582</name>
</gene>
<dbReference type="NCBIfam" id="TIGR00756">
    <property type="entry name" value="PPR"/>
    <property type="match status" value="2"/>
</dbReference>
<evidence type="ECO:0000313" key="4">
    <source>
        <dbReference type="EMBL" id="KAK4762814.1"/>
    </source>
</evidence>
<evidence type="ECO:0000256" key="3">
    <source>
        <dbReference type="PROSITE-ProRule" id="PRU00708"/>
    </source>
</evidence>
<reference evidence="4 5" key="1">
    <citation type="journal article" date="2023" name="Hortic Res">
        <title>Pangenome of water caltrop reveals structural variations and asymmetric subgenome divergence after allopolyploidization.</title>
        <authorList>
            <person name="Zhang X."/>
            <person name="Chen Y."/>
            <person name="Wang L."/>
            <person name="Yuan Y."/>
            <person name="Fang M."/>
            <person name="Shi L."/>
            <person name="Lu R."/>
            <person name="Comes H.P."/>
            <person name="Ma Y."/>
            <person name="Chen Y."/>
            <person name="Huang G."/>
            <person name="Zhou Y."/>
            <person name="Zheng Z."/>
            <person name="Qiu Y."/>
        </authorList>
    </citation>
    <scope>NUCLEOTIDE SEQUENCE [LARGE SCALE GENOMIC DNA]</scope>
    <source>
        <strain evidence="4">F231</strain>
    </source>
</reference>
<proteinExistence type="inferred from homology"/>
<evidence type="ECO:0000256" key="1">
    <source>
        <dbReference type="ARBA" id="ARBA00022737"/>
    </source>
</evidence>
<dbReference type="Pfam" id="PF01535">
    <property type="entry name" value="PPR"/>
    <property type="match status" value="2"/>
</dbReference>
<accession>A0AAN7QBE1</accession>
<comment type="caution">
    <text evidence="4">The sequence shown here is derived from an EMBL/GenBank/DDBJ whole genome shotgun (WGS) entry which is preliminary data.</text>
</comment>
<dbReference type="InterPro" id="IPR002885">
    <property type="entry name" value="PPR_rpt"/>
</dbReference>
<dbReference type="FunFam" id="1.25.40.10:FF:000243">
    <property type="entry name" value="Pentatricopeptide repeat-containing protein chloroplastic"/>
    <property type="match status" value="1"/>
</dbReference>
<keyword evidence="1" id="KW-0677">Repeat</keyword>
<evidence type="ECO:0008006" key="6">
    <source>
        <dbReference type="Google" id="ProtNLM"/>
    </source>
</evidence>
<dbReference type="GO" id="GO:0009451">
    <property type="term" value="P:RNA modification"/>
    <property type="evidence" value="ECO:0007669"/>
    <property type="project" value="InterPro"/>
</dbReference>
<dbReference type="Pfam" id="PF20431">
    <property type="entry name" value="E_motif"/>
    <property type="match status" value="1"/>
</dbReference>
<dbReference type="GO" id="GO:0005737">
    <property type="term" value="C:cytoplasm"/>
    <property type="evidence" value="ECO:0007669"/>
    <property type="project" value="UniProtKB-ARBA"/>
</dbReference>
<dbReference type="EMBL" id="JAXQNO010000024">
    <property type="protein sequence ID" value="KAK4762814.1"/>
    <property type="molecule type" value="Genomic_DNA"/>
</dbReference>
<feature type="repeat" description="PPR" evidence="3">
    <location>
        <begin position="132"/>
        <end position="166"/>
    </location>
</feature>
<protein>
    <recommendedName>
        <fullName evidence="6">Pentatricopeptide repeat-containing protein</fullName>
    </recommendedName>
</protein>
<organism evidence="4 5">
    <name type="scientific">Trapa natans</name>
    <name type="common">Water chestnut</name>
    <dbReference type="NCBI Taxonomy" id="22666"/>
    <lineage>
        <taxon>Eukaryota</taxon>
        <taxon>Viridiplantae</taxon>
        <taxon>Streptophyta</taxon>
        <taxon>Embryophyta</taxon>
        <taxon>Tracheophyta</taxon>
        <taxon>Spermatophyta</taxon>
        <taxon>Magnoliopsida</taxon>
        <taxon>eudicotyledons</taxon>
        <taxon>Gunneridae</taxon>
        <taxon>Pentapetalae</taxon>
        <taxon>rosids</taxon>
        <taxon>malvids</taxon>
        <taxon>Myrtales</taxon>
        <taxon>Lythraceae</taxon>
        <taxon>Trapa</taxon>
    </lineage>
</organism>
<dbReference type="InterPro" id="IPR046960">
    <property type="entry name" value="PPR_At4g14850-like_plant"/>
</dbReference>
<dbReference type="PANTHER" id="PTHR24015:SF116">
    <property type="entry name" value="OS04G0602600 PROTEIN"/>
    <property type="match status" value="1"/>
</dbReference>
<dbReference type="PROSITE" id="PS51375">
    <property type="entry name" value="PPR"/>
    <property type="match status" value="2"/>
</dbReference>
<dbReference type="Gene3D" id="1.25.40.10">
    <property type="entry name" value="Tetratricopeptide repeat domain"/>
    <property type="match status" value="3"/>
</dbReference>
<feature type="repeat" description="PPR" evidence="3">
    <location>
        <begin position="31"/>
        <end position="65"/>
    </location>
</feature>
<name>A0AAN7QBE1_TRANT</name>
<evidence type="ECO:0000313" key="5">
    <source>
        <dbReference type="Proteomes" id="UP001346149"/>
    </source>
</evidence>
<dbReference type="PANTHER" id="PTHR24015">
    <property type="entry name" value="OS07G0578800 PROTEIN-RELATED"/>
    <property type="match status" value="1"/>
</dbReference>